<keyword evidence="2" id="KW-0472">Membrane</keyword>
<organism evidence="3 4">
    <name type="scientific">Brassica cretica</name>
    <name type="common">Mustard</name>
    <dbReference type="NCBI Taxonomy" id="69181"/>
    <lineage>
        <taxon>Eukaryota</taxon>
        <taxon>Viridiplantae</taxon>
        <taxon>Streptophyta</taxon>
        <taxon>Embryophyta</taxon>
        <taxon>Tracheophyta</taxon>
        <taxon>Spermatophyta</taxon>
        <taxon>Magnoliopsida</taxon>
        <taxon>eudicotyledons</taxon>
        <taxon>Gunneridae</taxon>
        <taxon>Pentapetalae</taxon>
        <taxon>rosids</taxon>
        <taxon>malvids</taxon>
        <taxon>Brassicales</taxon>
        <taxon>Brassicaceae</taxon>
        <taxon>Brassiceae</taxon>
        <taxon>Brassica</taxon>
    </lineage>
</organism>
<keyword evidence="2" id="KW-0812">Transmembrane</keyword>
<proteinExistence type="predicted"/>
<sequence length="250" mass="29350">MKIGFPKPRHGQDHRSQTGNLTGEPQLRRWKTEQIKRENRSTPNPKSRPLTSHRCYNRAEQPERVLTSRRTVSCAQDDRRRAQTNPEARARRRDRHGQDEQQQRKQGKGKGGPARASGAGPEDELQHVRLPRERRERAHLSSSPEPPHAEISPSLSPPFATAENRRKPPPLKLCFRRFRETNKYVIFGRTWCYWTFLSDFIWAWVRVVGFMGFYITGYCWWLVVLNIRETGVTMLYDDASEVTRCPPYRR</sequence>
<feature type="compositionally biased region" description="Basic and acidic residues" evidence="1">
    <location>
        <begin position="26"/>
        <end position="40"/>
    </location>
</feature>
<feature type="transmembrane region" description="Helical" evidence="2">
    <location>
        <begin position="211"/>
        <end position="227"/>
    </location>
</feature>
<evidence type="ECO:0000313" key="4">
    <source>
        <dbReference type="Proteomes" id="UP000712600"/>
    </source>
</evidence>
<dbReference type="AlphaFoldDB" id="A0A8S9NS29"/>
<accession>A0A8S9NS29</accession>
<dbReference type="EMBL" id="QGKX02001521">
    <property type="protein sequence ID" value="KAF3506319.1"/>
    <property type="molecule type" value="Genomic_DNA"/>
</dbReference>
<feature type="region of interest" description="Disordered" evidence="1">
    <location>
        <begin position="1"/>
        <end position="164"/>
    </location>
</feature>
<evidence type="ECO:0000313" key="3">
    <source>
        <dbReference type="EMBL" id="KAF3506319.1"/>
    </source>
</evidence>
<protein>
    <submittedName>
        <fullName evidence="3">Uncharacterized protein</fullName>
    </submittedName>
</protein>
<keyword evidence="2" id="KW-1133">Transmembrane helix</keyword>
<evidence type="ECO:0000256" key="1">
    <source>
        <dbReference type="SAM" id="MobiDB-lite"/>
    </source>
</evidence>
<comment type="caution">
    <text evidence="3">The sequence shown here is derived from an EMBL/GenBank/DDBJ whole genome shotgun (WGS) entry which is preliminary data.</text>
</comment>
<reference evidence="3" key="1">
    <citation type="submission" date="2019-12" db="EMBL/GenBank/DDBJ databases">
        <title>Genome sequencing and annotation of Brassica cretica.</title>
        <authorList>
            <person name="Studholme D.J."/>
            <person name="Sarris P."/>
        </authorList>
    </citation>
    <scope>NUCLEOTIDE SEQUENCE</scope>
    <source>
        <strain evidence="3">PFS-109/04</strain>
        <tissue evidence="3">Leaf</tissue>
    </source>
</reference>
<dbReference type="Proteomes" id="UP000712600">
    <property type="component" value="Unassembled WGS sequence"/>
</dbReference>
<name>A0A8S9NS29_BRACR</name>
<gene>
    <name evidence="3" type="ORF">F2Q69_00001739</name>
</gene>
<feature type="compositionally biased region" description="Basic and acidic residues" evidence="1">
    <location>
        <begin position="124"/>
        <end position="139"/>
    </location>
</feature>
<evidence type="ECO:0000256" key="2">
    <source>
        <dbReference type="SAM" id="Phobius"/>
    </source>
</evidence>